<evidence type="ECO:0000313" key="1">
    <source>
        <dbReference type="EMBL" id="KAL0126295.1"/>
    </source>
</evidence>
<dbReference type="Proteomes" id="UP001430953">
    <property type="component" value="Unassembled WGS sequence"/>
</dbReference>
<evidence type="ECO:0000313" key="2">
    <source>
        <dbReference type="Proteomes" id="UP001430953"/>
    </source>
</evidence>
<accession>A0AAW2GFF7</accession>
<sequence>MRRQLCVSRQSSTGNNESHLRKARRCLFLRMARDYFLRQPARSAGHSPITHYIPNDYRSDNYRKAIFNLTDLLGNVTLND</sequence>
<dbReference type="AlphaFoldDB" id="A0AAW2GFF7"/>
<comment type="caution">
    <text evidence="1">The sequence shown here is derived from an EMBL/GenBank/DDBJ whole genome shotgun (WGS) entry which is preliminary data.</text>
</comment>
<gene>
    <name evidence="1" type="ORF">PUN28_004999</name>
</gene>
<organism evidence="1 2">
    <name type="scientific">Cardiocondyla obscurior</name>
    <dbReference type="NCBI Taxonomy" id="286306"/>
    <lineage>
        <taxon>Eukaryota</taxon>
        <taxon>Metazoa</taxon>
        <taxon>Ecdysozoa</taxon>
        <taxon>Arthropoda</taxon>
        <taxon>Hexapoda</taxon>
        <taxon>Insecta</taxon>
        <taxon>Pterygota</taxon>
        <taxon>Neoptera</taxon>
        <taxon>Endopterygota</taxon>
        <taxon>Hymenoptera</taxon>
        <taxon>Apocrita</taxon>
        <taxon>Aculeata</taxon>
        <taxon>Formicoidea</taxon>
        <taxon>Formicidae</taxon>
        <taxon>Myrmicinae</taxon>
        <taxon>Cardiocondyla</taxon>
    </lineage>
</organism>
<dbReference type="EMBL" id="JADYXP020000004">
    <property type="protein sequence ID" value="KAL0126295.1"/>
    <property type="molecule type" value="Genomic_DNA"/>
</dbReference>
<proteinExistence type="predicted"/>
<keyword evidence="2" id="KW-1185">Reference proteome</keyword>
<reference evidence="1 2" key="1">
    <citation type="submission" date="2023-03" db="EMBL/GenBank/DDBJ databases">
        <title>High recombination rates correlate with genetic variation in Cardiocondyla obscurior ants.</title>
        <authorList>
            <person name="Errbii M."/>
        </authorList>
    </citation>
    <scope>NUCLEOTIDE SEQUENCE [LARGE SCALE GENOMIC DNA]</scope>
    <source>
        <strain evidence="1">Alpha-2009</strain>
        <tissue evidence="1">Whole body</tissue>
    </source>
</reference>
<protein>
    <submittedName>
        <fullName evidence="1">Uncharacterized protein</fullName>
    </submittedName>
</protein>
<name>A0AAW2GFF7_9HYME</name>